<dbReference type="PROSITE" id="PS51640">
    <property type="entry name" value="MRG"/>
    <property type="match status" value="1"/>
</dbReference>
<evidence type="ECO:0000256" key="4">
    <source>
        <dbReference type="ARBA" id="ARBA00022853"/>
    </source>
</evidence>
<feature type="compositionally biased region" description="Polar residues" evidence="9">
    <location>
        <begin position="79"/>
        <end position="100"/>
    </location>
</feature>
<feature type="region of interest" description="Disordered" evidence="9">
    <location>
        <begin position="583"/>
        <end position="630"/>
    </location>
</feature>
<keyword evidence="5" id="KW-0805">Transcription regulation</keyword>
<feature type="compositionally biased region" description="Basic residues" evidence="9">
    <location>
        <begin position="129"/>
        <end position="153"/>
    </location>
</feature>
<evidence type="ECO:0000313" key="13">
    <source>
        <dbReference type="Proteomes" id="UP000059188"/>
    </source>
</evidence>
<feature type="domain" description="Chromo" evidence="10">
    <location>
        <begin position="502"/>
        <end position="580"/>
    </location>
</feature>
<proteinExistence type="inferred from homology"/>
<dbReference type="GO" id="GO:0006338">
    <property type="term" value="P:chromatin remodeling"/>
    <property type="evidence" value="ECO:0007669"/>
    <property type="project" value="UniProtKB-ARBA"/>
</dbReference>
<comment type="subcellular location">
    <subcellularLocation>
        <location evidence="1">Nucleus</location>
    </subcellularLocation>
</comment>
<dbReference type="InterPro" id="IPR038217">
    <property type="entry name" value="MRG_C_sf"/>
</dbReference>
<dbReference type="SMART" id="SM00298">
    <property type="entry name" value="CHROMO"/>
    <property type="match status" value="1"/>
</dbReference>
<feature type="compositionally biased region" description="Gly residues" evidence="9">
    <location>
        <begin position="599"/>
        <end position="609"/>
    </location>
</feature>
<dbReference type="AlphaFoldDB" id="A0A0B7F662"/>
<feature type="compositionally biased region" description="Polar residues" evidence="9">
    <location>
        <begin position="19"/>
        <end position="30"/>
    </location>
</feature>
<dbReference type="SUPFAM" id="SSF54160">
    <property type="entry name" value="Chromo domain-like"/>
    <property type="match status" value="1"/>
</dbReference>
<dbReference type="InterPro" id="IPR026541">
    <property type="entry name" value="MRG_dom"/>
</dbReference>
<feature type="region of interest" description="Disordered" evidence="9">
    <location>
        <begin position="61"/>
        <end position="228"/>
    </location>
</feature>
<evidence type="ECO:0000256" key="7">
    <source>
        <dbReference type="ARBA" id="ARBA00023242"/>
    </source>
</evidence>
<dbReference type="InterPro" id="IPR000953">
    <property type="entry name" value="Chromo/chromo_shadow_dom"/>
</dbReference>
<name>A0A0B7F662_THACB</name>
<evidence type="ECO:0000256" key="8">
    <source>
        <dbReference type="SAM" id="Coils"/>
    </source>
</evidence>
<evidence type="ECO:0000259" key="11">
    <source>
        <dbReference type="SMART" id="SM01406"/>
    </source>
</evidence>
<dbReference type="CDD" id="cd18983">
    <property type="entry name" value="CBD_MSL3_like"/>
    <property type="match status" value="1"/>
</dbReference>
<comment type="similarity">
    <text evidence="2">Belongs to the MRG family.</text>
</comment>
<dbReference type="GO" id="GO:0035267">
    <property type="term" value="C:NuA4 histone acetyltransferase complex"/>
    <property type="evidence" value="ECO:0007669"/>
    <property type="project" value="TreeGrafter"/>
</dbReference>
<dbReference type="SMART" id="SM01406">
    <property type="entry name" value="PAPA-1"/>
    <property type="match status" value="1"/>
</dbReference>
<evidence type="ECO:0000256" key="6">
    <source>
        <dbReference type="ARBA" id="ARBA00023163"/>
    </source>
</evidence>
<dbReference type="InterPro" id="IPR053820">
    <property type="entry name" value="MSL3_chromo-like"/>
</dbReference>
<gene>
    <name evidence="12" type="ORF">RSOLAG1IB_06098</name>
</gene>
<dbReference type="EMBL" id="LN679110">
    <property type="protein sequence ID" value="CEL53030.1"/>
    <property type="molecule type" value="Genomic_DNA"/>
</dbReference>
<dbReference type="OrthoDB" id="2021186at2759"/>
<dbReference type="Pfam" id="PF04795">
    <property type="entry name" value="PAPA-1"/>
    <property type="match status" value="1"/>
</dbReference>
<keyword evidence="13" id="KW-1185">Reference proteome</keyword>
<protein>
    <recommendedName>
        <fullName evidence="3">Chromatin modification-related protein EAF3</fullName>
    </recommendedName>
</protein>
<feature type="compositionally biased region" description="Basic and acidic residues" evidence="9">
    <location>
        <begin position="619"/>
        <end position="630"/>
    </location>
</feature>
<evidence type="ECO:0000256" key="9">
    <source>
        <dbReference type="SAM" id="MobiDB-lite"/>
    </source>
</evidence>
<evidence type="ECO:0000313" key="12">
    <source>
        <dbReference type="EMBL" id="CEL53030.1"/>
    </source>
</evidence>
<dbReference type="Pfam" id="PF05712">
    <property type="entry name" value="MRG"/>
    <property type="match status" value="1"/>
</dbReference>
<dbReference type="GO" id="GO:0032221">
    <property type="term" value="C:Rpd3S complex"/>
    <property type="evidence" value="ECO:0007669"/>
    <property type="project" value="TreeGrafter"/>
</dbReference>
<sequence length="810" mass="88576">MPPLGWRKSVDGAKGKKTAANQDQTDTTPVFNKPPPVPGLAGVAIEALGVTSLGIVDSTQSQVTSAENNEAMDIDEPSTENSTPAPGPSAIQTGSSSNAEMTPPVRSIRLKLKVKDTKVPTPPPERPTGRGRGRGRGRGGRGRGGRGRGRGRKIVSPSVSPEEESPVEEPGSPESETSSIMGGDESEQPEEGDTMIEADDDVDGDVDADGEVELDIDPPAESDEDGSLLLDIDMPDQIIPDSDGDPDMSMMSISSKRLTARQAAMIAGGSEANHVMLPEATGRKAQKTEAEIALRRSETARKRKHQDAQRLEDEKTETINRLLKKQSVRARNKKALDTPVNEAVAPGEEPIVAAVVDNRSRVPCYRWVSSARDTSPILSFSVPESTAFFPYDASASLHAASVQPVIRPVATCAISGLHCPTKIPPAWGSELRDWSMRNGSSKITQDPACLIDGGIALFLFIHVYYPGCRYVTPACLFWSSTAINSKLYPPCEKIGRMSNPVTYVIGERVLCYHGPLIYEAKILKIDNATEANPHPKTGCTGAHYLVHYKGWKQSWDEWILPSRLLKWNETNLTIQKNLVAQTKQAGPGAGGSNKSAGASSGGMGTGGRGAARKEGRKRGREEDEATKKPEMKLEIPDVLKVQLVDDWEAVTKSNRLVPLPRTPNVQEILTSFKEWLPNAMPNTKQRMLATVLPVIVAGLQLYFDKSVGANLLYRFERAQYMELRRRYVAGPQVMAGEPRDLSTIYGAEHLLRLIVNLPSMISQTTMDTESVTLLKEYVEYLLQYLVQERERLFLKEYEHASPHYQNISRA</sequence>
<reference evidence="12 13" key="1">
    <citation type="submission" date="2014-11" db="EMBL/GenBank/DDBJ databases">
        <authorList>
            <person name="Wibberg Daniel"/>
        </authorList>
    </citation>
    <scope>NUCLEOTIDE SEQUENCE [LARGE SCALE GENOMIC DNA]</scope>
    <source>
        <strain evidence="12">Rhizoctonia solani AG1-IB 7/3/14</strain>
    </source>
</reference>
<dbReference type="PANTHER" id="PTHR10880">
    <property type="entry name" value="MORTALITY FACTOR 4-LIKE PROTEIN"/>
    <property type="match status" value="1"/>
</dbReference>
<organism evidence="12 13">
    <name type="scientific">Thanatephorus cucumeris (strain AG1-IB / isolate 7/3/14)</name>
    <name type="common">Lettuce bottom rot fungus</name>
    <name type="synonym">Rhizoctonia solani</name>
    <dbReference type="NCBI Taxonomy" id="1108050"/>
    <lineage>
        <taxon>Eukaryota</taxon>
        <taxon>Fungi</taxon>
        <taxon>Dikarya</taxon>
        <taxon>Basidiomycota</taxon>
        <taxon>Agaricomycotina</taxon>
        <taxon>Agaricomycetes</taxon>
        <taxon>Cantharellales</taxon>
        <taxon>Ceratobasidiaceae</taxon>
        <taxon>Rhizoctonia</taxon>
        <taxon>Rhizoctonia solani AG-1</taxon>
    </lineage>
</organism>
<dbReference type="GO" id="GO:0031011">
    <property type="term" value="C:Ino80 complex"/>
    <property type="evidence" value="ECO:0007669"/>
    <property type="project" value="InterPro"/>
</dbReference>
<dbReference type="Gene3D" id="2.30.30.140">
    <property type="match status" value="1"/>
</dbReference>
<dbReference type="Gene3D" id="1.10.274.30">
    <property type="entry name" value="MRG domain"/>
    <property type="match status" value="1"/>
</dbReference>
<keyword evidence="6" id="KW-0804">Transcription</keyword>
<keyword evidence="8" id="KW-0175">Coiled coil</keyword>
<keyword evidence="4" id="KW-0156">Chromatin regulator</keyword>
<dbReference type="InterPro" id="IPR008676">
    <property type="entry name" value="MRG"/>
</dbReference>
<accession>A0A0B7F662</accession>
<evidence type="ECO:0000256" key="1">
    <source>
        <dbReference type="ARBA" id="ARBA00004123"/>
    </source>
</evidence>
<dbReference type="PANTHER" id="PTHR10880:SF15">
    <property type="entry name" value="MSL COMPLEX SUBUNIT 3"/>
    <property type="match status" value="1"/>
</dbReference>
<evidence type="ECO:0000256" key="5">
    <source>
        <dbReference type="ARBA" id="ARBA00023015"/>
    </source>
</evidence>
<evidence type="ECO:0000256" key="2">
    <source>
        <dbReference type="ARBA" id="ARBA00009093"/>
    </source>
</evidence>
<feature type="region of interest" description="Disordered" evidence="9">
    <location>
        <begin position="1"/>
        <end position="37"/>
    </location>
</feature>
<keyword evidence="7" id="KW-0539">Nucleus</keyword>
<dbReference type="Proteomes" id="UP000059188">
    <property type="component" value="Unassembled WGS sequence"/>
</dbReference>
<dbReference type="GO" id="GO:0006355">
    <property type="term" value="P:regulation of DNA-templated transcription"/>
    <property type="evidence" value="ECO:0007669"/>
    <property type="project" value="InterPro"/>
</dbReference>
<dbReference type="STRING" id="1108050.A0A0B7F662"/>
<feature type="compositionally biased region" description="Low complexity" evidence="9">
    <location>
        <begin position="168"/>
        <end position="179"/>
    </location>
</feature>
<feature type="coiled-coil region" evidence="8">
    <location>
        <begin position="294"/>
        <end position="321"/>
    </location>
</feature>
<feature type="domain" description="INO80 complex subunit B-like conserved region" evidence="11">
    <location>
        <begin position="291"/>
        <end position="384"/>
    </location>
</feature>
<evidence type="ECO:0000256" key="3">
    <source>
        <dbReference type="ARBA" id="ARBA00018505"/>
    </source>
</evidence>
<dbReference type="InterPro" id="IPR016197">
    <property type="entry name" value="Chromo-like_dom_sf"/>
</dbReference>
<evidence type="ECO:0000259" key="10">
    <source>
        <dbReference type="SMART" id="SM00298"/>
    </source>
</evidence>
<feature type="compositionally biased region" description="Acidic residues" evidence="9">
    <location>
        <begin position="184"/>
        <end position="226"/>
    </location>
</feature>
<dbReference type="Pfam" id="PF22732">
    <property type="entry name" value="MSL3_chromo-like"/>
    <property type="match status" value="1"/>
</dbReference>
<dbReference type="InterPro" id="IPR006880">
    <property type="entry name" value="INO80B_C"/>
</dbReference>